<sequence>MLGSFLLTLALQGEVVSFQCRAAREYITTYRYLKDHKEFSLNDEQVERIAFEVTKGCNGAAYRFTEAVNTLVKAQLDTASAIRTGRDLAQRNDGAAETFLTVFKASYASDVLDLPLIDALAKAKQLSLNLNSIPPWLEEDFRDLAFTCVEVLQLPRPKCANFVTKLVYAAARLQNDQGDHLDKGVAKAFHEGLDFLTQKDAGPKLARFDALGILEEILLVSPYALAEFVDLYRFAVDKKDRPLPRGDAVEFAKGISKLVVQRSKVRNAKPGSEPVEEPQLPEASEARQ</sequence>
<dbReference type="STRING" id="1513793.SAMN06296036_115113"/>
<dbReference type="Proteomes" id="UP000192907">
    <property type="component" value="Unassembled WGS sequence"/>
</dbReference>
<evidence type="ECO:0000313" key="2">
    <source>
        <dbReference type="EMBL" id="SMF49755.1"/>
    </source>
</evidence>
<dbReference type="AlphaFoldDB" id="A0A1Y6CEC3"/>
<dbReference type="OrthoDB" id="9840128at2"/>
<accession>A0A1Y6CEC3</accession>
<evidence type="ECO:0000256" key="1">
    <source>
        <dbReference type="SAM" id="MobiDB-lite"/>
    </source>
</evidence>
<dbReference type="RefSeq" id="WP_132319816.1">
    <property type="nucleotide sequence ID" value="NZ_FWZT01000015.1"/>
</dbReference>
<protein>
    <submittedName>
        <fullName evidence="2">Uncharacterized protein</fullName>
    </submittedName>
</protein>
<dbReference type="EMBL" id="FWZT01000015">
    <property type="protein sequence ID" value="SMF49755.1"/>
    <property type="molecule type" value="Genomic_DNA"/>
</dbReference>
<reference evidence="3" key="1">
    <citation type="submission" date="2017-04" db="EMBL/GenBank/DDBJ databases">
        <authorList>
            <person name="Varghese N."/>
            <person name="Submissions S."/>
        </authorList>
    </citation>
    <scope>NUCLEOTIDE SEQUENCE [LARGE SCALE GENOMIC DNA]</scope>
    <source>
        <strain evidence="3">RKEM611</strain>
    </source>
</reference>
<gene>
    <name evidence="2" type="ORF">SAMN06296036_115113</name>
</gene>
<name>A0A1Y6CEC3_9BACT</name>
<evidence type="ECO:0000313" key="3">
    <source>
        <dbReference type="Proteomes" id="UP000192907"/>
    </source>
</evidence>
<keyword evidence="3" id="KW-1185">Reference proteome</keyword>
<proteinExistence type="predicted"/>
<feature type="region of interest" description="Disordered" evidence="1">
    <location>
        <begin position="264"/>
        <end position="288"/>
    </location>
</feature>
<organism evidence="2 3">
    <name type="scientific">Pseudobacteriovorax antillogorgiicola</name>
    <dbReference type="NCBI Taxonomy" id="1513793"/>
    <lineage>
        <taxon>Bacteria</taxon>
        <taxon>Pseudomonadati</taxon>
        <taxon>Bdellovibrionota</taxon>
        <taxon>Oligoflexia</taxon>
        <taxon>Oligoflexales</taxon>
        <taxon>Pseudobacteriovoracaceae</taxon>
        <taxon>Pseudobacteriovorax</taxon>
    </lineage>
</organism>